<dbReference type="EMBL" id="CP060007">
    <property type="protein sequence ID" value="QNA46094.1"/>
    <property type="molecule type" value="Genomic_DNA"/>
</dbReference>
<dbReference type="PROSITE" id="PS51819">
    <property type="entry name" value="VOC"/>
    <property type="match status" value="1"/>
</dbReference>
<protein>
    <submittedName>
        <fullName evidence="2">VOC family protein</fullName>
    </submittedName>
</protein>
<dbReference type="Proteomes" id="UP000515344">
    <property type="component" value="Chromosome"/>
</dbReference>
<evidence type="ECO:0000313" key="3">
    <source>
        <dbReference type="Proteomes" id="UP000515344"/>
    </source>
</evidence>
<dbReference type="InterPro" id="IPR037523">
    <property type="entry name" value="VOC_core"/>
</dbReference>
<sequence length="136" mass="15409">MTTIKSIYINLPVKDLAVTKSFWTKLGFSFNEQFSDDKALCLILNDGVMYSMLITHEFFSTFTNRSIADGSTTEVLLAIEVESKEKVDEIVQAALANGGSRYRESADHTWMYYDSFADPDGHQWEVMYMDPAKIPG</sequence>
<feature type="domain" description="VOC" evidence="1">
    <location>
        <begin position="5"/>
        <end position="129"/>
    </location>
</feature>
<dbReference type="PANTHER" id="PTHR36503">
    <property type="entry name" value="BLR2520 PROTEIN"/>
    <property type="match status" value="1"/>
</dbReference>
<dbReference type="Gene3D" id="3.10.180.10">
    <property type="entry name" value="2,3-Dihydroxybiphenyl 1,2-Dioxygenase, domain 1"/>
    <property type="match status" value="1"/>
</dbReference>
<proteinExistence type="predicted"/>
<dbReference type="PANTHER" id="PTHR36503:SF2">
    <property type="entry name" value="BLR2408 PROTEIN"/>
    <property type="match status" value="1"/>
</dbReference>
<evidence type="ECO:0000259" key="1">
    <source>
        <dbReference type="PROSITE" id="PS51819"/>
    </source>
</evidence>
<dbReference type="InterPro" id="IPR029068">
    <property type="entry name" value="Glyas_Bleomycin-R_OHBP_Dase"/>
</dbReference>
<dbReference type="Pfam" id="PF00903">
    <property type="entry name" value="Glyoxalase"/>
    <property type="match status" value="1"/>
</dbReference>
<keyword evidence="3" id="KW-1185">Reference proteome</keyword>
<name>A0A7G5XKU1_9BACT</name>
<dbReference type="InterPro" id="IPR004360">
    <property type="entry name" value="Glyas_Fos-R_dOase_dom"/>
</dbReference>
<gene>
    <name evidence="2" type="ORF">H4075_07905</name>
</gene>
<evidence type="ECO:0000313" key="2">
    <source>
        <dbReference type="EMBL" id="QNA46094.1"/>
    </source>
</evidence>
<organism evidence="2 3">
    <name type="scientific">Lacibacter sediminis</name>
    <dbReference type="NCBI Taxonomy" id="2760713"/>
    <lineage>
        <taxon>Bacteria</taxon>
        <taxon>Pseudomonadati</taxon>
        <taxon>Bacteroidota</taxon>
        <taxon>Chitinophagia</taxon>
        <taxon>Chitinophagales</taxon>
        <taxon>Chitinophagaceae</taxon>
        <taxon>Lacibacter</taxon>
    </lineage>
</organism>
<dbReference type="AlphaFoldDB" id="A0A7G5XKU1"/>
<dbReference type="RefSeq" id="WP_182805713.1">
    <property type="nucleotide sequence ID" value="NZ_CP060007.1"/>
</dbReference>
<accession>A0A7G5XKU1</accession>
<dbReference type="KEGG" id="lacs:H4075_07905"/>
<reference evidence="3" key="1">
    <citation type="submission" date="2020-08" db="EMBL/GenBank/DDBJ databases">
        <title>Lacibacter sp. S13-6-6 genome sequencing.</title>
        <authorList>
            <person name="Jin L."/>
        </authorList>
    </citation>
    <scope>NUCLEOTIDE SEQUENCE [LARGE SCALE GENOMIC DNA]</scope>
    <source>
        <strain evidence="3">S13-6-6</strain>
    </source>
</reference>
<dbReference type="SUPFAM" id="SSF54593">
    <property type="entry name" value="Glyoxalase/Bleomycin resistance protein/Dihydroxybiphenyl dioxygenase"/>
    <property type="match status" value="1"/>
</dbReference>